<dbReference type="NCBIfam" id="TIGR03564">
    <property type="entry name" value="F420_MSMEG_4879"/>
    <property type="match status" value="1"/>
</dbReference>
<evidence type="ECO:0000313" key="4">
    <source>
        <dbReference type="Proteomes" id="UP001165283"/>
    </source>
</evidence>
<dbReference type="Pfam" id="PF00296">
    <property type="entry name" value="Bac_luciferase"/>
    <property type="match status" value="1"/>
</dbReference>
<name>A0ABT0ZSQ6_9PSEU</name>
<evidence type="ECO:0000259" key="2">
    <source>
        <dbReference type="Pfam" id="PF00296"/>
    </source>
</evidence>
<evidence type="ECO:0000313" key="3">
    <source>
        <dbReference type="EMBL" id="MCO1653752.1"/>
    </source>
</evidence>
<proteinExistence type="predicted"/>
<dbReference type="RefSeq" id="WP_252435340.1">
    <property type="nucleotide sequence ID" value="NZ_JAGSOV010000006.1"/>
</dbReference>
<dbReference type="PANTHER" id="PTHR43244">
    <property type="match status" value="1"/>
</dbReference>
<accession>A0ABT0ZSQ6</accession>
<gene>
    <name evidence="3" type="ORF">KDL28_01655</name>
</gene>
<reference evidence="3" key="1">
    <citation type="submission" date="2021-04" db="EMBL/GenBank/DDBJ databases">
        <title>Pseudonocardia sp. nov., isolated from sandy soil of mangrove forest.</title>
        <authorList>
            <person name="Zan Z."/>
            <person name="Huang R."/>
            <person name="Liu W."/>
        </authorList>
    </citation>
    <scope>NUCLEOTIDE SEQUENCE</scope>
    <source>
        <strain evidence="3">S2-4</strain>
    </source>
</reference>
<dbReference type="InterPro" id="IPR019910">
    <property type="entry name" value="Lucif-like_OxRdtase_MSMEG_4879"/>
</dbReference>
<keyword evidence="4" id="KW-1185">Reference proteome</keyword>
<evidence type="ECO:0000256" key="1">
    <source>
        <dbReference type="ARBA" id="ARBA00023002"/>
    </source>
</evidence>
<dbReference type="SUPFAM" id="SSF51679">
    <property type="entry name" value="Bacterial luciferase-like"/>
    <property type="match status" value="1"/>
</dbReference>
<organism evidence="3 4">
    <name type="scientific">Pseudonocardia humida</name>
    <dbReference type="NCBI Taxonomy" id="2800819"/>
    <lineage>
        <taxon>Bacteria</taxon>
        <taxon>Bacillati</taxon>
        <taxon>Actinomycetota</taxon>
        <taxon>Actinomycetes</taxon>
        <taxon>Pseudonocardiales</taxon>
        <taxon>Pseudonocardiaceae</taxon>
        <taxon>Pseudonocardia</taxon>
    </lineage>
</organism>
<dbReference type="GO" id="GO:0016491">
    <property type="term" value="F:oxidoreductase activity"/>
    <property type="evidence" value="ECO:0007669"/>
    <property type="project" value="UniProtKB-KW"/>
</dbReference>
<protein>
    <submittedName>
        <fullName evidence="3">TIGR03564 family F420-dependent LLM class oxidoreductase</fullName>
        <ecNumber evidence="3">1.-.-.-</ecNumber>
    </submittedName>
</protein>
<dbReference type="InterPro" id="IPR036661">
    <property type="entry name" value="Luciferase-like_sf"/>
</dbReference>
<dbReference type="Gene3D" id="3.20.20.30">
    <property type="entry name" value="Luciferase-like domain"/>
    <property type="match status" value="1"/>
</dbReference>
<dbReference type="PANTHER" id="PTHR43244:SF1">
    <property type="entry name" value="5,10-METHYLENETETRAHYDROMETHANOPTERIN REDUCTASE"/>
    <property type="match status" value="1"/>
</dbReference>
<comment type="caution">
    <text evidence="3">The sequence shown here is derived from an EMBL/GenBank/DDBJ whole genome shotgun (WGS) entry which is preliminary data.</text>
</comment>
<sequence>MRIGLTGFGTSVEQVVRQAERAEADGFAALWYPSAVLGDPLVAMALAGRATSSIELGTAVLPSYTCHPVLQAGRATGTAAAIGGRRFTLGIGPSHRPVIQDRYGMSFATPGRHTEEYIGVLAPLLRGEAVSFDGQEYRVRAQPPALPEGGPVPLLLAALGPRLLRVAGQRTAGTILWMGTATAIEKHVAPRIREAAAAAGRAQPRIVAGLPVAVHDDVAEARAEAASVYSVYGTLPNYQRILAHGGVAGPGDAVLVGDEAAVEAGIRALFEAGATDVWAAPFPVGDDRSASRKRTRALLTGLAAG</sequence>
<dbReference type="EC" id="1.-.-.-" evidence="3"/>
<keyword evidence="1 3" id="KW-0560">Oxidoreductase</keyword>
<dbReference type="Proteomes" id="UP001165283">
    <property type="component" value="Unassembled WGS sequence"/>
</dbReference>
<dbReference type="CDD" id="cd01097">
    <property type="entry name" value="Tetrahydromethanopterin_reductase"/>
    <property type="match status" value="1"/>
</dbReference>
<dbReference type="InterPro" id="IPR050564">
    <property type="entry name" value="F420-G6PD/mer"/>
</dbReference>
<dbReference type="InterPro" id="IPR011251">
    <property type="entry name" value="Luciferase-like_dom"/>
</dbReference>
<dbReference type="EMBL" id="JAGSOV010000006">
    <property type="protein sequence ID" value="MCO1653752.1"/>
    <property type="molecule type" value="Genomic_DNA"/>
</dbReference>
<feature type="domain" description="Luciferase-like" evidence="2">
    <location>
        <begin position="11"/>
        <end position="275"/>
    </location>
</feature>